<feature type="compositionally biased region" description="Acidic residues" evidence="4">
    <location>
        <begin position="232"/>
        <end position="250"/>
    </location>
</feature>
<dbReference type="Proteomes" id="UP001314170">
    <property type="component" value="Unassembled WGS sequence"/>
</dbReference>
<dbReference type="EMBL" id="CAWUPB010000027">
    <property type="protein sequence ID" value="CAK7322751.1"/>
    <property type="molecule type" value="Genomic_DNA"/>
</dbReference>
<accession>A0AAV1QM51</accession>
<dbReference type="GO" id="GO:0003714">
    <property type="term" value="F:transcription corepressor activity"/>
    <property type="evidence" value="ECO:0007669"/>
    <property type="project" value="TreeGrafter"/>
</dbReference>
<dbReference type="GO" id="GO:0000122">
    <property type="term" value="P:negative regulation of transcription by RNA polymerase II"/>
    <property type="evidence" value="ECO:0007669"/>
    <property type="project" value="TreeGrafter"/>
</dbReference>
<feature type="compositionally biased region" description="Polar residues" evidence="4">
    <location>
        <begin position="392"/>
        <end position="413"/>
    </location>
</feature>
<dbReference type="GO" id="GO:0006457">
    <property type="term" value="P:protein folding"/>
    <property type="evidence" value="ECO:0007669"/>
    <property type="project" value="UniProtKB-ARBA"/>
</dbReference>
<feature type="region of interest" description="Disordered" evidence="4">
    <location>
        <begin position="232"/>
        <end position="423"/>
    </location>
</feature>
<gene>
    <name evidence="5" type="ORF">DCAF_LOCUS362</name>
</gene>
<feature type="compositionally biased region" description="Polar residues" evidence="4">
    <location>
        <begin position="321"/>
        <end position="336"/>
    </location>
</feature>
<comment type="similarity">
    <text evidence="3">Belongs to the RNA polymerase II subunit 5-mediating protein family.</text>
</comment>
<dbReference type="NCBIfam" id="TIGR00293">
    <property type="entry name" value="prefoldin subunit alpha"/>
    <property type="match status" value="1"/>
</dbReference>
<dbReference type="Pfam" id="PF02996">
    <property type="entry name" value="Prefoldin"/>
    <property type="match status" value="1"/>
</dbReference>
<dbReference type="SUPFAM" id="SSF46579">
    <property type="entry name" value="Prefoldin"/>
    <property type="match status" value="1"/>
</dbReference>
<dbReference type="GO" id="GO:0003682">
    <property type="term" value="F:chromatin binding"/>
    <property type="evidence" value="ECO:0007669"/>
    <property type="project" value="TreeGrafter"/>
</dbReference>
<dbReference type="PANTHER" id="PTHR15111:SF0">
    <property type="entry name" value="UNCONVENTIONAL PREFOLDIN RPB5 INTERACTOR 1"/>
    <property type="match status" value="1"/>
</dbReference>
<evidence type="ECO:0000313" key="5">
    <source>
        <dbReference type="EMBL" id="CAK7322751.1"/>
    </source>
</evidence>
<keyword evidence="6" id="KW-1185">Reference proteome</keyword>
<dbReference type="GO" id="GO:0009409">
    <property type="term" value="P:response to cold"/>
    <property type="evidence" value="ECO:0007669"/>
    <property type="project" value="UniProtKB-ARBA"/>
</dbReference>
<evidence type="ECO:0000256" key="4">
    <source>
        <dbReference type="SAM" id="MobiDB-lite"/>
    </source>
</evidence>
<evidence type="ECO:0000256" key="2">
    <source>
        <dbReference type="ARBA" id="ARBA00023242"/>
    </source>
</evidence>
<comment type="subcellular location">
    <subcellularLocation>
        <location evidence="1">Nucleus</location>
    </subcellularLocation>
</comment>
<comment type="caution">
    <text evidence="5">The sequence shown here is derived from an EMBL/GenBank/DDBJ whole genome shotgun (WGS) entry which is preliminary data.</text>
</comment>
<evidence type="ECO:0000313" key="6">
    <source>
        <dbReference type="Proteomes" id="UP001314170"/>
    </source>
</evidence>
<proteinExistence type="inferred from homology"/>
<dbReference type="CDD" id="cd23159">
    <property type="entry name" value="Prefoldin_URI1"/>
    <property type="match status" value="1"/>
</dbReference>
<protein>
    <recommendedName>
        <fullName evidence="7">RNA polymerase II subunit 5-mediating protein homolog</fullName>
    </recommendedName>
</protein>
<sequence>MEEAAAAARAAAAGKGTVTPFASLFPSNEAQKAAKRVEEKIGEKEKELDCINEFVTENANLINLVSKLPDELNHEIMVPFGKAAFFPGRLIHTNEFMVLLGEGYYAERTAKQTVEILTRRGKVLDSQVESLKANMRDLKAEASFFDVTASEAAEGLVEIREDFVEENPSKKSSKSGKFLPLHPLSQLALLGFSPQSSPFNFQAINDKNDNKNDAVEDDEYARIMSRLDELEKEELEAEDEEVDAEDDDESNVQQHDAAESNDESDTGEQTDATESDSESHENMQMEAKSNQLPHQIHSETTKSGVDSSKAFTGSIVESADIIQTNSRQQAVTSPQASKPAFDSSKATTGSIMEGGDPIPTNLQQSVTSSQASKPAFDSSKAFTGSIVERTYNLPTSRGQPTVSSQVSNSQPSKPVSRFKMRRP</sequence>
<evidence type="ECO:0000256" key="3">
    <source>
        <dbReference type="ARBA" id="ARBA00038295"/>
    </source>
</evidence>
<reference evidence="5 6" key="1">
    <citation type="submission" date="2024-01" db="EMBL/GenBank/DDBJ databases">
        <authorList>
            <person name="Waweru B."/>
        </authorList>
    </citation>
    <scope>NUCLEOTIDE SEQUENCE [LARGE SCALE GENOMIC DNA]</scope>
</reference>
<dbReference type="InterPro" id="IPR004127">
    <property type="entry name" value="Prefoldin_subunit_alpha"/>
</dbReference>
<dbReference type="Gene3D" id="1.10.287.370">
    <property type="match status" value="1"/>
</dbReference>
<feature type="compositionally biased region" description="Polar residues" evidence="4">
    <location>
        <begin position="360"/>
        <end position="372"/>
    </location>
</feature>
<dbReference type="InterPro" id="IPR052255">
    <property type="entry name" value="RNA_pol_II_subunit5-mediator"/>
</dbReference>
<keyword evidence="2" id="KW-0539">Nucleus</keyword>
<organism evidence="5 6">
    <name type="scientific">Dovyalis caffra</name>
    <dbReference type="NCBI Taxonomy" id="77055"/>
    <lineage>
        <taxon>Eukaryota</taxon>
        <taxon>Viridiplantae</taxon>
        <taxon>Streptophyta</taxon>
        <taxon>Embryophyta</taxon>
        <taxon>Tracheophyta</taxon>
        <taxon>Spermatophyta</taxon>
        <taxon>Magnoliopsida</taxon>
        <taxon>eudicotyledons</taxon>
        <taxon>Gunneridae</taxon>
        <taxon>Pentapetalae</taxon>
        <taxon>rosids</taxon>
        <taxon>fabids</taxon>
        <taxon>Malpighiales</taxon>
        <taxon>Salicaceae</taxon>
        <taxon>Flacourtieae</taxon>
        <taxon>Dovyalis</taxon>
    </lineage>
</organism>
<evidence type="ECO:0008006" key="7">
    <source>
        <dbReference type="Google" id="ProtNLM"/>
    </source>
</evidence>
<dbReference type="GO" id="GO:0019212">
    <property type="term" value="F:phosphatase inhibitor activity"/>
    <property type="evidence" value="ECO:0007669"/>
    <property type="project" value="TreeGrafter"/>
</dbReference>
<name>A0AAV1QM51_9ROSI</name>
<dbReference type="AlphaFoldDB" id="A0AAV1QM51"/>
<evidence type="ECO:0000256" key="1">
    <source>
        <dbReference type="ARBA" id="ARBA00004123"/>
    </source>
</evidence>
<feature type="compositionally biased region" description="Polar residues" evidence="4">
    <location>
        <begin position="301"/>
        <end position="311"/>
    </location>
</feature>
<dbReference type="GO" id="GO:0005634">
    <property type="term" value="C:nucleus"/>
    <property type="evidence" value="ECO:0007669"/>
    <property type="project" value="UniProtKB-SubCell"/>
</dbReference>
<dbReference type="InterPro" id="IPR009053">
    <property type="entry name" value="Prefoldin"/>
</dbReference>
<feature type="compositionally biased region" description="Acidic residues" evidence="4">
    <location>
        <begin position="259"/>
        <end position="276"/>
    </location>
</feature>
<dbReference type="PANTHER" id="PTHR15111">
    <property type="entry name" value="RNA POLYMERASE II SUBUNIT 5-MEDIATING PROTEIN NNX3"/>
    <property type="match status" value="1"/>
</dbReference>